<dbReference type="STRING" id="6239.Y59A8B.12.2"/>
<evidence type="ECO:0000313" key="2">
    <source>
        <dbReference type="Proteomes" id="UP000001940"/>
    </source>
</evidence>
<evidence type="ECO:0000313" key="1">
    <source>
        <dbReference type="EMBL" id="CAB60960.1"/>
    </source>
</evidence>
<keyword evidence="2" id="KW-1185">Reference proteome</keyword>
<dbReference type="CTD" id="190395"/>
<dbReference type="Bgee" id="WBGene00013349">
    <property type="expression patterns" value="Expressed in germ line (C elegans) and 3 other cell types or tissues"/>
</dbReference>
<organism evidence="1 2">
    <name type="scientific">Caenorhabditis elegans</name>
    <dbReference type="NCBI Taxonomy" id="6239"/>
    <lineage>
        <taxon>Eukaryota</taxon>
        <taxon>Metazoa</taxon>
        <taxon>Ecdysozoa</taxon>
        <taxon>Nematoda</taxon>
        <taxon>Chromadorea</taxon>
        <taxon>Rhabditida</taxon>
        <taxon>Rhabditina</taxon>
        <taxon>Rhabditomorpha</taxon>
        <taxon>Rhabditoidea</taxon>
        <taxon>Rhabditidae</taxon>
        <taxon>Peloderinae</taxon>
        <taxon>Caenorhabditis</taxon>
    </lineage>
</organism>
<dbReference type="SMR" id="Q9NEQ5"/>
<evidence type="ECO:0000313" key="3">
    <source>
        <dbReference type="WormBase" id="Y59A8B.12"/>
    </source>
</evidence>
<sequence length="118" mass="13692">MADNGNEEDRNGYIINRTRFAADFHNRNEDLSEWEEMRGIEWDLILHSDGGQLYTQLVTRSRLQYEIPCKFLLEAQYGQVKVGENFDVTVSSRNHTFGMRIDQPADNGAIKITAYIDF</sequence>
<protein>
    <submittedName>
        <fullName evidence="1">MATH domain-containing protein</fullName>
    </submittedName>
</protein>
<dbReference type="HOGENOM" id="CLU_2075274_0_0_1"/>
<gene>
    <name evidence="1" type="ORF">CELE_Y59A8B.12</name>
    <name evidence="1 3" type="ORF">Y59A8B.12</name>
</gene>
<dbReference type="AlphaFoldDB" id="Q9NEQ5"/>
<dbReference type="EMBL" id="BX284605">
    <property type="protein sequence ID" value="CAB60960.1"/>
    <property type="molecule type" value="Genomic_DNA"/>
</dbReference>
<dbReference type="RefSeq" id="NP_507531.1">
    <property type="nucleotide sequence ID" value="NM_075130.4"/>
</dbReference>
<proteinExistence type="evidence at protein level"/>
<dbReference type="AGR" id="WB:WBGene00013349"/>
<reference evidence="1 2" key="1">
    <citation type="journal article" date="1998" name="Science">
        <title>Genome sequence of the nematode C. elegans: a platform for investigating biology.</title>
        <authorList>
            <consortium name="The C. elegans sequencing consortium"/>
            <person name="Sulson J.E."/>
            <person name="Waterston R."/>
        </authorList>
    </citation>
    <scope>NUCLEOTIDE SEQUENCE [LARGE SCALE GENOMIC DNA]</scope>
    <source>
        <strain evidence="1 2">Bristol N2</strain>
    </source>
</reference>
<evidence type="ECO:0007829" key="4">
    <source>
        <dbReference type="PeptideAtlas" id="Q9NEQ5"/>
    </source>
</evidence>
<dbReference type="GeneID" id="190395"/>
<dbReference type="PaxDb" id="6239-Y59A8B.12"/>
<dbReference type="WormBase" id="Y59A8B.12">
    <property type="protein sequence ID" value="CE24505"/>
    <property type="gene ID" value="WBGene00013349"/>
</dbReference>
<keyword evidence="4" id="KW-1267">Proteomics identification</keyword>
<dbReference type="PeptideAtlas" id="Q9NEQ5"/>
<accession>Q9NEQ5</accession>
<dbReference type="InParanoid" id="Q9NEQ5"/>
<dbReference type="Proteomes" id="UP000001940">
    <property type="component" value="Chromosome V"/>
</dbReference>
<name>Q9NEQ5_CAEEL</name>
<dbReference type="UCSC" id="Y59A8B.12">
    <property type="organism name" value="c. elegans"/>
</dbReference>
<dbReference type="IntAct" id="Q9NEQ5">
    <property type="interactions" value="1"/>
</dbReference>
<dbReference type="KEGG" id="cel:CELE_Y59A8B.12"/>